<sequence>MFPFIEFNEAAFKHGITETGIRYALWHPLHEQLLESYTNKWLIVGYDTAGNLIEVAYNIIDDDTVNVFHAMPCRKKFINQLSL</sequence>
<organism evidence="1">
    <name type="scientific">uncultured bacterium contig00088</name>
    <dbReference type="NCBI Taxonomy" id="1181561"/>
    <lineage>
        <taxon>Bacteria</taxon>
        <taxon>environmental samples</taxon>
    </lineage>
</organism>
<protein>
    <recommendedName>
        <fullName evidence="2">Toxin-antitoxin system, toxin component</fullName>
    </recommendedName>
</protein>
<evidence type="ECO:0000313" key="1">
    <source>
        <dbReference type="EMBL" id="AGS53986.1"/>
    </source>
</evidence>
<dbReference type="AlphaFoldDB" id="A0A806K1Z4"/>
<proteinExistence type="predicted"/>
<dbReference type="EMBL" id="JQ844268">
    <property type="protein sequence ID" value="AGS53986.1"/>
    <property type="molecule type" value="Genomic_DNA"/>
</dbReference>
<accession>A0A806K1Z4</accession>
<evidence type="ECO:0008006" key="2">
    <source>
        <dbReference type="Google" id="ProtNLM"/>
    </source>
</evidence>
<reference evidence="1" key="1">
    <citation type="submission" date="2012-03" db="EMBL/GenBank/DDBJ databases">
        <title>Functional metagenomics reveals considerable lignocellulase gene clusters in the gut microbiome of a wood-feeding higher termite.</title>
        <authorList>
            <person name="Liu N."/>
        </authorList>
    </citation>
    <scope>NUCLEOTIDE SEQUENCE</scope>
</reference>
<name>A0A806K1Z4_9BACT</name>